<dbReference type="AlphaFoldDB" id="A0A1G6H090"/>
<sequence length="136" mass="15791">MTKVSEQEKDFHPNDFDRSDFDRSTLTEYIQNHYQTDPEYPWASYPKHAVFRHASNQKWFAVLMDIAKSKLDLHSDTIVTVLNTKLPPDFIGSARQNAGIYPAYHMNKEHWVSIVLSEATAQIVLDCLHESYLCTE</sequence>
<name>A0A1G6H090_9GAMM</name>
<accession>A0A1G6H090</accession>
<dbReference type="PANTHER" id="PTHR35145">
    <property type="entry name" value="CYTOPLASMIC PROTEIN-RELATED"/>
    <property type="match status" value="1"/>
</dbReference>
<reference evidence="2" key="1">
    <citation type="submission" date="2016-09" db="EMBL/GenBank/DDBJ databases">
        <authorList>
            <person name="Varghese N."/>
            <person name="Submissions S."/>
        </authorList>
    </citation>
    <scope>NUCLEOTIDE SEQUENCE [LARGE SCALE GENOMIC DNA]</scope>
    <source>
        <strain evidence="2">ANC 3699</strain>
    </source>
</reference>
<dbReference type="PANTHER" id="PTHR35145:SF1">
    <property type="entry name" value="CYTOPLASMIC PROTEIN"/>
    <property type="match status" value="1"/>
</dbReference>
<dbReference type="OrthoDB" id="3194910at2"/>
<dbReference type="SUPFAM" id="SSF142906">
    <property type="entry name" value="YjbR-like"/>
    <property type="match status" value="1"/>
</dbReference>
<keyword evidence="2" id="KW-1185">Reference proteome</keyword>
<dbReference type="RefSeq" id="WP_092615575.1">
    <property type="nucleotide sequence ID" value="NZ_FMYK01000001.1"/>
</dbReference>
<dbReference type="Proteomes" id="UP000242317">
    <property type="component" value="Unassembled WGS sequence"/>
</dbReference>
<dbReference type="Gene3D" id="3.90.1150.30">
    <property type="match status" value="1"/>
</dbReference>
<evidence type="ECO:0000313" key="2">
    <source>
        <dbReference type="Proteomes" id="UP000242317"/>
    </source>
</evidence>
<dbReference type="InterPro" id="IPR007351">
    <property type="entry name" value="YjbR"/>
</dbReference>
<dbReference type="InterPro" id="IPR038056">
    <property type="entry name" value="YjbR-like_sf"/>
</dbReference>
<gene>
    <name evidence="1" type="ORF">SAMN05421749_101547</name>
</gene>
<dbReference type="EMBL" id="FMYK01000001">
    <property type="protein sequence ID" value="SDB86776.1"/>
    <property type="molecule type" value="Genomic_DNA"/>
</dbReference>
<dbReference type="GO" id="GO:0003677">
    <property type="term" value="F:DNA binding"/>
    <property type="evidence" value="ECO:0007669"/>
    <property type="project" value="UniProtKB-KW"/>
</dbReference>
<organism evidence="1 2">
    <name type="scientific">Acinetobacter marinus</name>
    <dbReference type="NCBI Taxonomy" id="281375"/>
    <lineage>
        <taxon>Bacteria</taxon>
        <taxon>Pseudomonadati</taxon>
        <taxon>Pseudomonadota</taxon>
        <taxon>Gammaproteobacteria</taxon>
        <taxon>Moraxellales</taxon>
        <taxon>Moraxellaceae</taxon>
        <taxon>Acinetobacter</taxon>
    </lineage>
</organism>
<dbReference type="InterPro" id="IPR058532">
    <property type="entry name" value="YjbR/MT2646/Rv2570-like"/>
</dbReference>
<evidence type="ECO:0000313" key="1">
    <source>
        <dbReference type="EMBL" id="SDB86776.1"/>
    </source>
</evidence>
<keyword evidence="1" id="KW-0238">DNA-binding</keyword>
<proteinExistence type="predicted"/>
<dbReference type="Pfam" id="PF04237">
    <property type="entry name" value="YjbR"/>
    <property type="match status" value="1"/>
</dbReference>
<protein>
    <submittedName>
        <fullName evidence="1">Predicted DNA-binding protein, MmcQ/YjbR family</fullName>
    </submittedName>
</protein>